<comment type="caution">
    <text evidence="7">The sequence shown here is derived from an EMBL/GenBank/DDBJ whole genome shotgun (WGS) entry which is preliminary data.</text>
</comment>
<dbReference type="InterPro" id="IPR006311">
    <property type="entry name" value="TAT_signal"/>
</dbReference>
<dbReference type="PANTHER" id="PTHR43649:SF33">
    <property type="entry name" value="POLYGALACTURONAN_RHAMNOGALACTURONAN-BINDING PROTEIN YTCQ"/>
    <property type="match status" value="1"/>
</dbReference>
<gene>
    <name evidence="7" type="ORF">HKD39_13790</name>
</gene>
<keyword evidence="2" id="KW-0732">Signal</keyword>
<keyword evidence="1" id="KW-1003">Cell membrane</keyword>
<protein>
    <submittedName>
        <fullName evidence="7">Extracellular solute-binding protein</fullName>
    </submittedName>
</protein>
<sequence length="473" mass="50644">MADPTDPAAPPGGAARTAQAPSALTRRRLLSLGAAGLAGGAASLLSGCATPGTTSVNTQPTIPAAGEPVRLQYWAWLKDLQKVCDVWNAQRPDIQVEAVWIPGGNSGGYQKLFAASAAGGSPDLAQVEFRSIPEFMLVNALVDLSRYGVDQYADRYNKALWQQVSYVDGVYGIPQDSGPMALYYRPDLLQRVGAEPPATWDEWAELAAEVRKIGAYLDVFAVSDASGFCAYATQAGATWFAVDGDHWTVNMTDEATLNTAAFFDKAIDRGLVSTAFTLFSPPWYAAAANNQIAGAVTASWGDALIESVSGGAGKWKVAPMPLWQNGSQTTGYGSSFIGGSTAAVMADSKHPKEAMEFAVWMTTSRAGIDAMIANSGIGWSPTDSYIGATRQQPSEFFSGQNYNEDVFVKMATEQNPDWQWWPLTTQSFNILADAFRRKGGSYTLVDAVRDAEGQIIEAFRNKGLSIERRGSSS</sequence>
<dbReference type="EMBL" id="JABEND010000008">
    <property type="protein sequence ID" value="NNG36764.1"/>
    <property type="molecule type" value="Genomic_DNA"/>
</dbReference>
<dbReference type="InterPro" id="IPR050490">
    <property type="entry name" value="Bact_solute-bd_prot1"/>
</dbReference>
<keyword evidence="4" id="KW-0564">Palmitate</keyword>
<keyword evidence="5" id="KW-0449">Lipoprotein</keyword>
<dbReference type="Pfam" id="PF01547">
    <property type="entry name" value="SBP_bac_1"/>
    <property type="match status" value="1"/>
</dbReference>
<keyword evidence="3" id="KW-0472">Membrane</keyword>
<feature type="region of interest" description="Disordered" evidence="6">
    <location>
        <begin position="1"/>
        <end position="21"/>
    </location>
</feature>
<dbReference type="AlphaFoldDB" id="A0A849A724"/>
<evidence type="ECO:0000256" key="2">
    <source>
        <dbReference type="ARBA" id="ARBA00022729"/>
    </source>
</evidence>
<evidence type="ECO:0000313" key="7">
    <source>
        <dbReference type="EMBL" id="NNG36764.1"/>
    </source>
</evidence>
<keyword evidence="8" id="KW-1185">Reference proteome</keyword>
<accession>A0A849A724</accession>
<dbReference type="InterPro" id="IPR006059">
    <property type="entry name" value="SBP"/>
</dbReference>
<dbReference type="RefSeq" id="WP_171200461.1">
    <property type="nucleotide sequence ID" value="NZ_JABEND010000008.1"/>
</dbReference>
<evidence type="ECO:0000256" key="1">
    <source>
        <dbReference type="ARBA" id="ARBA00022475"/>
    </source>
</evidence>
<name>A0A849A724_9ACTN</name>
<evidence type="ECO:0000256" key="5">
    <source>
        <dbReference type="ARBA" id="ARBA00023288"/>
    </source>
</evidence>
<proteinExistence type="predicted"/>
<dbReference type="Gene3D" id="3.40.190.10">
    <property type="entry name" value="Periplasmic binding protein-like II"/>
    <property type="match status" value="2"/>
</dbReference>
<evidence type="ECO:0000256" key="6">
    <source>
        <dbReference type="SAM" id="MobiDB-lite"/>
    </source>
</evidence>
<dbReference type="PANTHER" id="PTHR43649">
    <property type="entry name" value="ARABINOSE-BINDING PROTEIN-RELATED"/>
    <property type="match status" value="1"/>
</dbReference>
<evidence type="ECO:0000313" key="8">
    <source>
        <dbReference type="Proteomes" id="UP000562984"/>
    </source>
</evidence>
<reference evidence="7 8" key="1">
    <citation type="submission" date="2020-05" db="EMBL/GenBank/DDBJ databases">
        <title>Nakamurella sp. DB0629 isolated from air conditioner.</title>
        <authorList>
            <person name="Kim D.H."/>
            <person name="Kim D.-U."/>
        </authorList>
    </citation>
    <scope>NUCLEOTIDE SEQUENCE [LARGE SCALE GENOMIC DNA]</scope>
    <source>
        <strain evidence="7 8">DB0629</strain>
    </source>
</reference>
<dbReference type="Proteomes" id="UP000562984">
    <property type="component" value="Unassembled WGS sequence"/>
</dbReference>
<dbReference type="SUPFAM" id="SSF53850">
    <property type="entry name" value="Periplasmic binding protein-like II"/>
    <property type="match status" value="1"/>
</dbReference>
<dbReference type="PROSITE" id="PS51318">
    <property type="entry name" value="TAT"/>
    <property type="match status" value="1"/>
</dbReference>
<organism evidence="7 8">
    <name type="scientific">Nakamurella aerolata</name>
    <dbReference type="NCBI Taxonomy" id="1656892"/>
    <lineage>
        <taxon>Bacteria</taxon>
        <taxon>Bacillati</taxon>
        <taxon>Actinomycetota</taxon>
        <taxon>Actinomycetes</taxon>
        <taxon>Nakamurellales</taxon>
        <taxon>Nakamurellaceae</taxon>
        <taxon>Nakamurella</taxon>
    </lineage>
</organism>
<evidence type="ECO:0000256" key="3">
    <source>
        <dbReference type="ARBA" id="ARBA00023136"/>
    </source>
</evidence>
<evidence type="ECO:0000256" key="4">
    <source>
        <dbReference type="ARBA" id="ARBA00023139"/>
    </source>
</evidence>